<dbReference type="PANTHER" id="PTHR30535">
    <property type="entry name" value="VITAMIN B12-BINDING PROTEIN"/>
    <property type="match status" value="1"/>
</dbReference>
<protein>
    <submittedName>
        <fullName evidence="3">Corrinoid ABC transporter substrate-binding protein</fullName>
    </submittedName>
</protein>
<dbReference type="Proteomes" id="UP000238823">
    <property type="component" value="Unassembled WGS sequence"/>
</dbReference>
<sequence length="302" mass="32157">MIPPAIRSLFDLLSRLVLALSLSLSVVACRGKPDEPAGAKGPAKRIASRTVFADEVLWALGDEVQARVVGLSPMADDPRYSTVAGRWPAGTPRVGQNPEELLALAPDLVIVASFSAPEYRAAIDDKVRVLVLDDFTGFAGYLTNLAQIGEAIGASEEAGRMRDRFVARRTELEAARPPVDQRPTVIAWDYGYVPGAHTSFDDAATTAGFVNLAAREGLDGHQRLDAEQLVAWDPAWIVVGCGEQPCAEARTKLAAQPGLGKLAAVASGRIITIPAPYLATTGEDMLELAARMQAPLLEPHAE</sequence>
<feature type="signal peptide" evidence="1">
    <location>
        <begin position="1"/>
        <end position="28"/>
    </location>
</feature>
<comment type="caution">
    <text evidence="3">The sequence shown here is derived from an EMBL/GenBank/DDBJ whole genome shotgun (WGS) entry which is preliminary data.</text>
</comment>
<dbReference type="Gene3D" id="3.40.50.1980">
    <property type="entry name" value="Nitrogenase molybdenum iron protein domain"/>
    <property type="match status" value="2"/>
</dbReference>
<keyword evidence="1" id="KW-0732">Signal</keyword>
<gene>
    <name evidence="3" type="ORF">ENSA7_75660</name>
</gene>
<dbReference type="InterPro" id="IPR050902">
    <property type="entry name" value="ABC_Transporter_SBP"/>
</dbReference>
<dbReference type="InterPro" id="IPR002491">
    <property type="entry name" value="ABC_transptr_periplasmic_BD"/>
</dbReference>
<dbReference type="RefSeq" id="WP_181234505.1">
    <property type="nucleotide sequence ID" value="NZ_PVNL01000138.1"/>
</dbReference>
<dbReference type="PROSITE" id="PS51257">
    <property type="entry name" value="PROKAR_LIPOPROTEIN"/>
    <property type="match status" value="1"/>
</dbReference>
<dbReference type="AlphaFoldDB" id="A0A2S9XQV9"/>
<dbReference type="SUPFAM" id="SSF53807">
    <property type="entry name" value="Helical backbone' metal receptor"/>
    <property type="match status" value="1"/>
</dbReference>
<feature type="chain" id="PRO_5015510547" evidence="1">
    <location>
        <begin position="29"/>
        <end position="302"/>
    </location>
</feature>
<evidence type="ECO:0000256" key="1">
    <source>
        <dbReference type="SAM" id="SignalP"/>
    </source>
</evidence>
<evidence type="ECO:0000313" key="4">
    <source>
        <dbReference type="Proteomes" id="UP000238823"/>
    </source>
</evidence>
<dbReference type="PANTHER" id="PTHR30535:SF34">
    <property type="entry name" value="MOLYBDATE-BINDING PROTEIN MOLA"/>
    <property type="match status" value="1"/>
</dbReference>
<dbReference type="EMBL" id="PVNL01000138">
    <property type="protein sequence ID" value="PRP95252.1"/>
    <property type="molecule type" value="Genomic_DNA"/>
</dbReference>
<dbReference type="Pfam" id="PF01497">
    <property type="entry name" value="Peripla_BP_2"/>
    <property type="match status" value="1"/>
</dbReference>
<evidence type="ECO:0000259" key="2">
    <source>
        <dbReference type="PROSITE" id="PS50983"/>
    </source>
</evidence>
<accession>A0A2S9XQV9</accession>
<reference evidence="3 4" key="1">
    <citation type="submission" date="2018-03" db="EMBL/GenBank/DDBJ databases">
        <title>Draft Genome Sequences of the Obligatory Marine Myxobacteria Enhygromyxa salina SWB007.</title>
        <authorList>
            <person name="Poehlein A."/>
            <person name="Moghaddam J.A."/>
            <person name="Harms H."/>
            <person name="Alanjari M."/>
            <person name="Koenig G.M."/>
            <person name="Daniel R."/>
            <person name="Schaeberle T.F."/>
        </authorList>
    </citation>
    <scope>NUCLEOTIDE SEQUENCE [LARGE SCALE GENOMIC DNA]</scope>
    <source>
        <strain evidence="3 4">SWB007</strain>
    </source>
</reference>
<feature type="domain" description="Fe/B12 periplasmic-binding" evidence="2">
    <location>
        <begin position="45"/>
        <end position="301"/>
    </location>
</feature>
<organism evidence="3 4">
    <name type="scientific">Enhygromyxa salina</name>
    <dbReference type="NCBI Taxonomy" id="215803"/>
    <lineage>
        <taxon>Bacteria</taxon>
        <taxon>Pseudomonadati</taxon>
        <taxon>Myxococcota</taxon>
        <taxon>Polyangia</taxon>
        <taxon>Nannocystales</taxon>
        <taxon>Nannocystaceae</taxon>
        <taxon>Enhygromyxa</taxon>
    </lineage>
</organism>
<proteinExistence type="predicted"/>
<name>A0A2S9XQV9_9BACT</name>
<evidence type="ECO:0000313" key="3">
    <source>
        <dbReference type="EMBL" id="PRP95252.1"/>
    </source>
</evidence>
<dbReference type="PROSITE" id="PS50983">
    <property type="entry name" value="FE_B12_PBP"/>
    <property type="match status" value="1"/>
</dbReference>